<dbReference type="CDD" id="cd08152">
    <property type="entry name" value="y4iL_like"/>
    <property type="match status" value="1"/>
</dbReference>
<evidence type="ECO:0000313" key="2">
    <source>
        <dbReference type="EMBL" id="OTA22149.1"/>
    </source>
</evidence>
<dbReference type="EMBL" id="MUNK01000398">
    <property type="protein sequence ID" value="OTA22149.1"/>
    <property type="molecule type" value="Genomic_DNA"/>
</dbReference>
<dbReference type="SUPFAM" id="SSF56634">
    <property type="entry name" value="Heme-dependent catalase-like"/>
    <property type="match status" value="1"/>
</dbReference>
<accession>A0A1Z5SMV8</accession>
<organism evidence="2 3">
    <name type="scientific">Hortaea werneckii EXF-2000</name>
    <dbReference type="NCBI Taxonomy" id="1157616"/>
    <lineage>
        <taxon>Eukaryota</taxon>
        <taxon>Fungi</taxon>
        <taxon>Dikarya</taxon>
        <taxon>Ascomycota</taxon>
        <taxon>Pezizomycotina</taxon>
        <taxon>Dothideomycetes</taxon>
        <taxon>Dothideomycetidae</taxon>
        <taxon>Mycosphaerellales</taxon>
        <taxon>Teratosphaeriaceae</taxon>
        <taxon>Hortaea</taxon>
    </lineage>
</organism>
<evidence type="ECO:0000256" key="1">
    <source>
        <dbReference type="SAM" id="MobiDB-lite"/>
    </source>
</evidence>
<dbReference type="AlphaFoldDB" id="A0A1Z5SMV8"/>
<dbReference type="STRING" id="1157616.A0A1Z5SMV8"/>
<dbReference type="GO" id="GO:0020037">
    <property type="term" value="F:heme binding"/>
    <property type="evidence" value="ECO:0007669"/>
    <property type="project" value="InterPro"/>
</dbReference>
<dbReference type="PANTHER" id="PTHR36195">
    <property type="entry name" value="DOMAIN PROTEIN, PUTATIVE (AFU_ORTHOLOGUE AFUA_5G01990)-RELATED-RELATED"/>
    <property type="match status" value="1"/>
</dbReference>
<dbReference type="OrthoDB" id="3358373at2759"/>
<dbReference type="InParanoid" id="A0A1Z5SMV8"/>
<dbReference type="Gene3D" id="2.40.180.10">
    <property type="entry name" value="Catalase core domain"/>
    <property type="match status" value="1"/>
</dbReference>
<dbReference type="Proteomes" id="UP000194280">
    <property type="component" value="Unassembled WGS sequence"/>
</dbReference>
<gene>
    <name evidence="2" type="ORF">BTJ68_14530</name>
</gene>
<evidence type="ECO:0000313" key="3">
    <source>
        <dbReference type="Proteomes" id="UP000194280"/>
    </source>
</evidence>
<comment type="caution">
    <text evidence="2">The sequence shown here is derived from an EMBL/GenBank/DDBJ whole genome shotgun (WGS) entry which is preliminary data.</text>
</comment>
<protein>
    <submittedName>
        <fullName evidence="2">Uncharacterized protein</fullName>
    </submittedName>
</protein>
<proteinExistence type="predicted"/>
<dbReference type="VEuPathDB" id="FungiDB:BTJ68_14530"/>
<name>A0A1Z5SMV8_HORWE</name>
<keyword evidence="3" id="KW-1185">Reference proteome</keyword>
<dbReference type="PANTHER" id="PTHR36195:SF4">
    <property type="entry name" value="DOMAIN PROTEIN, PUTATIVE (AFU_ORTHOLOGUE AFUA_5G01990)-RELATED"/>
    <property type="match status" value="1"/>
</dbReference>
<dbReference type="InterPro" id="IPR020835">
    <property type="entry name" value="Catalase_sf"/>
</dbReference>
<sequence>MACPVQHNIHTGEKPSGTVKAGGEGKPAPGTYIRWDEKGVEVEQPGEKEKIQEVSDQFNRFQMMNFNEHMHCLRGTHLKTQGCVMGKFTVHDNLPEHLAQGMFAKPGTYDMIMRYSSLTPKIVPDNAPAPRGIGMKIFGVKGEKLWGEDKDTQDFTFNNYPILELRDPQTTYDIADSLERNWNDLGTFAKEQSERVDADVATKGSQLPRQHMVAMPEYSQSAYRHGDYVAKYGVFPLSPEQRSLEKAIIPEDAPINILSQHTRDFHLKHTVSYTFCAQLLQDLTEQPVDDIGVEWDASKYPFEPLATLEFEPQDSWIPAFRVWWDDRITCNSWHGLKTHQPLGSTNRMRRVVYAESRKLRLRVNGYGDYIEPGSLKEVPVSMGAEAAAPQVDLPYQPAVTTPAVAVA</sequence>
<reference evidence="2 3" key="1">
    <citation type="submission" date="2017-01" db="EMBL/GenBank/DDBJ databases">
        <title>The recent genome duplication of the halophilic yeast Hortaea werneckii: insights from long-read sequencing.</title>
        <authorList>
            <person name="Sinha S."/>
            <person name="Flibotte S."/>
            <person name="Neira M."/>
            <person name="Lenassi M."/>
            <person name="Gostincar C."/>
            <person name="Stajich J.E."/>
            <person name="Nislow C.E."/>
        </authorList>
    </citation>
    <scope>NUCLEOTIDE SEQUENCE [LARGE SCALE GENOMIC DNA]</scope>
    <source>
        <strain evidence="2 3">EXF-2000</strain>
    </source>
</reference>
<feature type="region of interest" description="Disordered" evidence="1">
    <location>
        <begin position="1"/>
        <end position="32"/>
    </location>
</feature>